<evidence type="ECO:0000313" key="2">
    <source>
        <dbReference type="Proteomes" id="UP001168620"/>
    </source>
</evidence>
<sequence length="333" mass="34311">MSDLDLVRSFRSDAPAEHPLPPIDFAAAGTAGTAAAAVESARRGRTTPWLAAAAVVVATGTLVALQSGPAAPPSRAAALLERAATTVKAAGAPRPGDRQWLYYSTAATTAPGVPFDPDPALRGYGWVTFDGSRYADASSDDLSDVSVATVEPELLARNATPESDYDAATALPSAPDALLDALADSELADPDGDSAAARDFDAVADVLARRLLPSPTLADLFRALATIPGVDVDLDAPPDLLGRAVVAITFEGDGADGMRVRSELLLDPTTYAFLGSRTTALEAGEVWAGQHVVEPGEVVEDRAVVGPILVDRPGDVVDPLTGEVTPAADRRRG</sequence>
<proteinExistence type="predicted"/>
<reference evidence="1" key="1">
    <citation type="submission" date="2023-06" db="EMBL/GenBank/DDBJ databases">
        <title>Draft genome sequence of Nocardioides sp. SOB77.</title>
        <authorList>
            <person name="Zhang G."/>
        </authorList>
    </citation>
    <scope>NUCLEOTIDE SEQUENCE</scope>
    <source>
        <strain evidence="1">SOB77</strain>
    </source>
</reference>
<organism evidence="1 2">
    <name type="scientific">Nocardioides oceani</name>
    <dbReference type="NCBI Taxonomy" id="3058369"/>
    <lineage>
        <taxon>Bacteria</taxon>
        <taxon>Bacillati</taxon>
        <taxon>Actinomycetota</taxon>
        <taxon>Actinomycetes</taxon>
        <taxon>Propionibacteriales</taxon>
        <taxon>Nocardioidaceae</taxon>
        <taxon>Nocardioides</taxon>
    </lineage>
</organism>
<gene>
    <name evidence="1" type="ORF">QWY28_13545</name>
</gene>
<dbReference type="NCBIfam" id="NF038083">
    <property type="entry name" value="CU044_5270_fam"/>
    <property type="match status" value="1"/>
</dbReference>
<comment type="caution">
    <text evidence="1">The sequence shown here is derived from an EMBL/GenBank/DDBJ whole genome shotgun (WGS) entry which is preliminary data.</text>
</comment>
<dbReference type="Proteomes" id="UP001168620">
    <property type="component" value="Unassembled WGS sequence"/>
</dbReference>
<protein>
    <submittedName>
        <fullName evidence="1">CU044_5270 family protein</fullName>
    </submittedName>
</protein>
<dbReference type="EMBL" id="JAUHJQ010000005">
    <property type="protein sequence ID" value="MDN4173980.1"/>
    <property type="molecule type" value="Genomic_DNA"/>
</dbReference>
<accession>A0ABT8FHI1</accession>
<dbReference type="InterPro" id="IPR047789">
    <property type="entry name" value="CU044_5270-like"/>
</dbReference>
<name>A0ABT8FHI1_9ACTN</name>
<dbReference type="RefSeq" id="WP_300953082.1">
    <property type="nucleotide sequence ID" value="NZ_JAUHJQ010000005.1"/>
</dbReference>
<evidence type="ECO:0000313" key="1">
    <source>
        <dbReference type="EMBL" id="MDN4173980.1"/>
    </source>
</evidence>
<keyword evidence="2" id="KW-1185">Reference proteome</keyword>